<dbReference type="SUPFAM" id="SSF74650">
    <property type="entry name" value="Galactose mutarotase-like"/>
    <property type="match status" value="1"/>
</dbReference>
<dbReference type="PANTHER" id="PTHR10091:SF0">
    <property type="entry name" value="GALACTOSE MUTAROTASE"/>
    <property type="match status" value="1"/>
</dbReference>
<evidence type="ECO:0000313" key="1">
    <source>
        <dbReference type="EMBL" id="CUR54135.1"/>
    </source>
</evidence>
<dbReference type="EMBL" id="CZKA01000004">
    <property type="protein sequence ID" value="CUR54135.1"/>
    <property type="molecule type" value="Genomic_DNA"/>
</dbReference>
<dbReference type="GO" id="GO:0006006">
    <property type="term" value="P:glucose metabolic process"/>
    <property type="evidence" value="ECO:0007669"/>
    <property type="project" value="TreeGrafter"/>
</dbReference>
<organism evidence="1">
    <name type="scientific">metagenome</name>
    <dbReference type="NCBI Taxonomy" id="256318"/>
    <lineage>
        <taxon>unclassified sequences</taxon>
        <taxon>metagenomes</taxon>
    </lineage>
</organism>
<dbReference type="AlphaFoldDB" id="A0A2P2BWL7"/>
<dbReference type="InterPro" id="IPR014718">
    <property type="entry name" value="GH-type_carb-bd"/>
</dbReference>
<reference evidence="1" key="1">
    <citation type="submission" date="2015-08" db="EMBL/GenBank/DDBJ databases">
        <authorList>
            <person name="Babu N.S."/>
            <person name="Beckwith C.J."/>
            <person name="Beseler K.G."/>
            <person name="Brison A."/>
            <person name="Carone J.V."/>
            <person name="Caskin T.P."/>
            <person name="Diamond M."/>
            <person name="Durham M.E."/>
            <person name="Foxe J.M."/>
            <person name="Go M."/>
            <person name="Henderson B.A."/>
            <person name="Jones I.B."/>
            <person name="McGettigan J.A."/>
            <person name="Micheletti S.J."/>
            <person name="Nasrallah M.E."/>
            <person name="Ortiz D."/>
            <person name="Piller C.R."/>
            <person name="Privatt S.R."/>
            <person name="Schneider S.L."/>
            <person name="Sharp S."/>
            <person name="Smith T.C."/>
            <person name="Stanton J.D."/>
            <person name="Ullery H.E."/>
            <person name="Wilson R.J."/>
            <person name="Serrano M.G."/>
            <person name="Buck G."/>
            <person name="Lee V."/>
            <person name="Wang Y."/>
            <person name="Carvalho R."/>
            <person name="Voegtly L."/>
            <person name="Shi R."/>
            <person name="Duckworth R."/>
            <person name="Johnson A."/>
            <person name="Loviza R."/>
            <person name="Walstead R."/>
            <person name="Shah Z."/>
            <person name="Kiflezghi M."/>
            <person name="Wade K."/>
            <person name="Ball S.L."/>
            <person name="Bradley K.W."/>
            <person name="Asai D.J."/>
            <person name="Bowman C.A."/>
            <person name="Russell D.A."/>
            <person name="Pope W.H."/>
            <person name="Jacobs-Sera D."/>
            <person name="Hendrix R.W."/>
            <person name="Hatfull G.F."/>
        </authorList>
    </citation>
    <scope>NUCLEOTIDE SEQUENCE</scope>
</reference>
<gene>
    <name evidence="1" type="ORF">NOCA2120168</name>
</gene>
<dbReference type="InterPro" id="IPR037480">
    <property type="entry name" value="YihR-like"/>
</dbReference>
<name>A0A2P2BWL7_9ZZZZ</name>
<protein>
    <submittedName>
        <fullName evidence="1">Putative aldose 1-epimerase</fullName>
    </submittedName>
</protein>
<proteinExistence type="predicted"/>
<dbReference type="PANTHER" id="PTHR10091">
    <property type="entry name" value="ALDOSE-1-EPIMERASE"/>
    <property type="match status" value="1"/>
</dbReference>
<dbReference type="GO" id="GO:0030246">
    <property type="term" value="F:carbohydrate binding"/>
    <property type="evidence" value="ECO:0007669"/>
    <property type="project" value="InterPro"/>
</dbReference>
<dbReference type="GO" id="GO:0004034">
    <property type="term" value="F:aldose 1-epimerase activity"/>
    <property type="evidence" value="ECO:0007669"/>
    <property type="project" value="TreeGrafter"/>
</dbReference>
<dbReference type="InterPro" id="IPR011013">
    <property type="entry name" value="Gal_mutarotase_sf_dom"/>
</dbReference>
<dbReference type="Pfam" id="PF01263">
    <property type="entry name" value="Aldose_epim"/>
    <property type="match status" value="1"/>
</dbReference>
<dbReference type="InterPro" id="IPR008183">
    <property type="entry name" value="Aldose_1/G6P_1-epimerase"/>
</dbReference>
<dbReference type="Gene3D" id="2.70.98.10">
    <property type="match status" value="1"/>
</dbReference>
<dbReference type="CDD" id="cd09022">
    <property type="entry name" value="Aldose_epim_Ec_YihR"/>
    <property type="match status" value="1"/>
</dbReference>
<accession>A0A2P2BWL7</accession>
<dbReference type="GO" id="GO:0033499">
    <property type="term" value="P:galactose catabolic process via UDP-galactose, Leloir pathway"/>
    <property type="evidence" value="ECO:0007669"/>
    <property type="project" value="TreeGrafter"/>
</dbReference>
<sequence>MVGMVAPSGEQFQISGGGYRAVITESGAALRLLEHHGRPLIDGFEESEMAYGGRGQLLMPWPNRIEDGAYSFDGRDLRLALTEPRHHNASHGLARWASWSLEELTDNSVSLVLRLMAQTGYPWTVDLHVLYDLSADGLTVTQTATNLADTRAPYACGAHPYLTLGGGTLDDWELTLPASRRMLLDERQLPRGEEDVEGTDYDFRVSRPIRGASFDHPFTDLERDSSGRATVALQGQGRQLILWVDAGISWLQVYSADDVSTHGRRSLAVEPMTSPPNAFRSGIDVVTLTPAGQSGDEHSVSWGVREVS</sequence>